<dbReference type="InterPro" id="IPR050300">
    <property type="entry name" value="GDXG_lipolytic_enzyme"/>
</dbReference>
<feature type="domain" description="Alpha/beta hydrolase fold-3" evidence="2">
    <location>
        <begin position="15"/>
        <end position="194"/>
    </location>
</feature>
<keyword evidence="1" id="KW-0378">Hydrolase</keyword>
<dbReference type="GO" id="GO:0016787">
    <property type="term" value="F:hydrolase activity"/>
    <property type="evidence" value="ECO:0007669"/>
    <property type="project" value="UniProtKB-KW"/>
</dbReference>
<dbReference type="InterPro" id="IPR029058">
    <property type="entry name" value="AB_hydrolase_fold"/>
</dbReference>
<name>A0A0E9NKX7_SAICN</name>
<dbReference type="STRING" id="698492.A0A0E9NKX7"/>
<evidence type="ECO:0000313" key="3">
    <source>
        <dbReference type="EMBL" id="GAO50065.1"/>
    </source>
</evidence>
<comment type="caution">
    <text evidence="3">The sequence shown here is derived from an EMBL/GenBank/DDBJ whole genome shotgun (WGS) entry which is preliminary data.</text>
</comment>
<dbReference type="InterPro" id="IPR013094">
    <property type="entry name" value="AB_hydrolase_3"/>
</dbReference>
<reference evidence="3 4" key="2">
    <citation type="journal article" date="2014" name="J. Gen. Appl. Microbiol.">
        <title>The early diverging ascomycetous budding yeast Saitoella complicata has three histone deacetylases belonging to the Clr6, Hos2, and Rpd3 lineages.</title>
        <authorList>
            <person name="Nishida H."/>
            <person name="Matsumoto T."/>
            <person name="Kondo S."/>
            <person name="Hamamoto M."/>
            <person name="Yoshikawa H."/>
        </authorList>
    </citation>
    <scope>NUCLEOTIDE SEQUENCE [LARGE SCALE GENOMIC DNA]</scope>
    <source>
        <strain evidence="3 4">NRRL Y-17804</strain>
    </source>
</reference>
<dbReference type="AlphaFoldDB" id="A0A0E9NKX7"/>
<dbReference type="Pfam" id="PF07859">
    <property type="entry name" value="Abhydrolase_3"/>
    <property type="match status" value="1"/>
</dbReference>
<dbReference type="PANTHER" id="PTHR48081:SF8">
    <property type="entry name" value="ALPHA_BETA HYDROLASE FOLD-3 DOMAIN-CONTAINING PROTEIN-RELATED"/>
    <property type="match status" value="1"/>
</dbReference>
<reference evidence="3 4" key="3">
    <citation type="journal article" date="2015" name="Genome Announc.">
        <title>Draft Genome Sequence of the Archiascomycetous Yeast Saitoella complicata.</title>
        <authorList>
            <person name="Yamauchi K."/>
            <person name="Kondo S."/>
            <person name="Hamamoto M."/>
            <person name="Takahashi Y."/>
            <person name="Ogura Y."/>
            <person name="Hayashi T."/>
            <person name="Nishida H."/>
        </authorList>
    </citation>
    <scope>NUCLEOTIDE SEQUENCE [LARGE SCALE GENOMIC DNA]</scope>
    <source>
        <strain evidence="3 4">NRRL Y-17804</strain>
    </source>
</reference>
<evidence type="ECO:0000256" key="1">
    <source>
        <dbReference type="ARBA" id="ARBA00022801"/>
    </source>
</evidence>
<dbReference type="PANTHER" id="PTHR48081">
    <property type="entry name" value="AB HYDROLASE SUPERFAMILY PROTEIN C4A8.06C"/>
    <property type="match status" value="1"/>
</dbReference>
<proteinExistence type="predicted"/>
<dbReference type="Proteomes" id="UP000033140">
    <property type="component" value="Unassembled WGS sequence"/>
</dbReference>
<accession>A0A0E9NKX7</accession>
<organism evidence="3 4">
    <name type="scientific">Saitoella complicata (strain BCRC 22490 / CBS 7301 / JCM 7358 / NBRC 10748 / NRRL Y-17804)</name>
    <dbReference type="NCBI Taxonomy" id="698492"/>
    <lineage>
        <taxon>Eukaryota</taxon>
        <taxon>Fungi</taxon>
        <taxon>Dikarya</taxon>
        <taxon>Ascomycota</taxon>
        <taxon>Taphrinomycotina</taxon>
        <taxon>Taphrinomycotina incertae sedis</taxon>
        <taxon>Saitoella</taxon>
    </lineage>
</organism>
<protein>
    <recommendedName>
        <fullName evidence="2">Alpha/beta hydrolase fold-3 domain-containing protein</fullName>
    </recommendedName>
</protein>
<dbReference type="SUPFAM" id="SSF53474">
    <property type="entry name" value="alpha/beta-Hydrolases"/>
    <property type="match status" value="1"/>
</dbReference>
<dbReference type="Gene3D" id="3.40.50.1820">
    <property type="entry name" value="alpha/beta hydrolase"/>
    <property type="match status" value="1"/>
</dbReference>
<keyword evidence="4" id="KW-1185">Reference proteome</keyword>
<gene>
    <name evidence="3" type="ORF">G7K_4200-t1</name>
</gene>
<reference evidence="3 4" key="1">
    <citation type="journal article" date="2011" name="J. Gen. Appl. Microbiol.">
        <title>Draft genome sequencing of the enigmatic yeast Saitoella complicata.</title>
        <authorList>
            <person name="Nishida H."/>
            <person name="Hamamoto M."/>
            <person name="Sugiyama J."/>
        </authorList>
    </citation>
    <scope>NUCLEOTIDE SEQUENCE [LARGE SCALE GENOMIC DNA]</scope>
    <source>
        <strain evidence="3 4">NRRL Y-17804</strain>
    </source>
</reference>
<sequence>MTLCLDVKAQWSSSMIVASASGCVTIGVEYHRAPEYQYPTQLDQFDAVIDWALGEEGKSRGITKVCGGGDSAGGNMTAALAFRRRDEGKENMAGQILIYPETRLPFDTKVCQENNATADGSHLYLEANGIPGFAQNYLPMSVPPSTSYTSPGMQDPSGLKNLSPALVFTSDFDPLRDVGVEYAYKLQKAGVDTE</sequence>
<evidence type="ECO:0000259" key="2">
    <source>
        <dbReference type="Pfam" id="PF07859"/>
    </source>
</evidence>
<evidence type="ECO:0000313" key="4">
    <source>
        <dbReference type="Proteomes" id="UP000033140"/>
    </source>
</evidence>
<dbReference type="EMBL" id="BACD03000029">
    <property type="protein sequence ID" value="GAO50065.1"/>
    <property type="molecule type" value="Genomic_DNA"/>
</dbReference>